<organism evidence="7">
    <name type="scientific">Lygus hesperus</name>
    <name type="common">Western plant bug</name>
    <dbReference type="NCBI Taxonomy" id="30085"/>
    <lineage>
        <taxon>Eukaryota</taxon>
        <taxon>Metazoa</taxon>
        <taxon>Ecdysozoa</taxon>
        <taxon>Arthropoda</taxon>
        <taxon>Hexapoda</taxon>
        <taxon>Insecta</taxon>
        <taxon>Pterygota</taxon>
        <taxon>Neoptera</taxon>
        <taxon>Paraneoptera</taxon>
        <taxon>Hemiptera</taxon>
        <taxon>Heteroptera</taxon>
        <taxon>Panheteroptera</taxon>
        <taxon>Cimicomorpha</taxon>
        <taxon>Miridae</taxon>
        <taxon>Mirini</taxon>
        <taxon>Lygus</taxon>
    </lineage>
</organism>
<evidence type="ECO:0000313" key="8">
    <source>
        <dbReference type="EMBL" id="JAG50336.1"/>
    </source>
</evidence>
<feature type="transmembrane region" description="Helical" evidence="6">
    <location>
        <begin position="230"/>
        <end position="248"/>
    </location>
</feature>
<dbReference type="Gene3D" id="1.20.1250.20">
    <property type="entry name" value="MFS general substrate transporter like domains"/>
    <property type="match status" value="1"/>
</dbReference>
<protein>
    <submittedName>
        <fullName evidence="7">Putative metabolite transport protein yjhB</fullName>
    </submittedName>
</protein>
<evidence type="ECO:0000313" key="7">
    <source>
        <dbReference type="EMBL" id="JAG05402.1"/>
    </source>
</evidence>
<keyword evidence="3 6" id="KW-0812">Transmembrane</keyword>
<evidence type="ECO:0000256" key="3">
    <source>
        <dbReference type="ARBA" id="ARBA00022692"/>
    </source>
</evidence>
<proteinExistence type="predicted"/>
<reference evidence="8" key="3">
    <citation type="submission" date="2014-09" db="EMBL/GenBank/DDBJ databases">
        <authorList>
            <person name="Magalhaes I.L.F."/>
            <person name="Oliveira U."/>
            <person name="Santos F.R."/>
            <person name="Vidigal T.H.D.A."/>
            <person name="Brescovit A.D."/>
            <person name="Santos A.J."/>
        </authorList>
    </citation>
    <scope>NUCLEOTIDE SEQUENCE</scope>
</reference>
<evidence type="ECO:0000313" key="9">
    <source>
        <dbReference type="EMBL" id="JAQ00482.1"/>
    </source>
</evidence>
<evidence type="ECO:0000256" key="5">
    <source>
        <dbReference type="ARBA" id="ARBA00023136"/>
    </source>
</evidence>
<evidence type="ECO:0000256" key="6">
    <source>
        <dbReference type="SAM" id="Phobius"/>
    </source>
</evidence>
<evidence type="ECO:0000256" key="1">
    <source>
        <dbReference type="ARBA" id="ARBA00004141"/>
    </source>
</evidence>
<reference evidence="7" key="1">
    <citation type="journal article" date="2014" name="PLoS ONE">
        <title>Transcriptome-Based Identification of ABC Transporters in the Western Tarnished Plant Bug Lygus hesperus.</title>
        <authorList>
            <person name="Hull J.J."/>
            <person name="Chaney K."/>
            <person name="Geib S.M."/>
            <person name="Fabrick J.A."/>
            <person name="Brent C.S."/>
            <person name="Walsh D."/>
            <person name="Lavine L.C."/>
        </authorList>
    </citation>
    <scope>NUCLEOTIDE SEQUENCE</scope>
</reference>
<dbReference type="EMBL" id="GDHC01018147">
    <property type="protein sequence ID" value="JAQ00482.1"/>
    <property type="molecule type" value="Transcribed_RNA"/>
</dbReference>
<accession>A0A0A9WAC7</accession>
<evidence type="ECO:0000256" key="4">
    <source>
        <dbReference type="ARBA" id="ARBA00022989"/>
    </source>
</evidence>
<dbReference type="EMBL" id="GBRD01015490">
    <property type="protein sequence ID" value="JAG50336.1"/>
    <property type="molecule type" value="Transcribed_RNA"/>
</dbReference>
<evidence type="ECO:0000256" key="2">
    <source>
        <dbReference type="ARBA" id="ARBA00022448"/>
    </source>
</evidence>
<dbReference type="AlphaFoldDB" id="A0A0A9WAC7"/>
<dbReference type="InterPro" id="IPR036259">
    <property type="entry name" value="MFS_trans_sf"/>
</dbReference>
<keyword evidence="2" id="KW-0813">Transport</keyword>
<dbReference type="PANTHER" id="PTHR23511">
    <property type="entry name" value="SYNAPTIC VESICLE GLYCOPROTEIN 2"/>
    <property type="match status" value="1"/>
</dbReference>
<feature type="transmembrane region" description="Helical" evidence="6">
    <location>
        <begin position="141"/>
        <end position="159"/>
    </location>
</feature>
<dbReference type="SUPFAM" id="SSF103473">
    <property type="entry name" value="MFS general substrate transporter"/>
    <property type="match status" value="1"/>
</dbReference>
<sequence>EKGRKEEALRVLQKMYSINKRQPTSSYSVEKLREIRSPSIIASSKLLTTFSERLKFGIVLSLSIFRKPYIGRVMYYFVIQFGVMAANNAIRMWLPQLFTIAESSGNSTLAGADICDILSSTSGSSSAAECGVSSPVSHTNMAVINSGLLITYPLFILFGKRLGTKVPIVLVTLVPSTLLFAIPLVPSSYVVYVAGGFLSLTGVAFFALLTSVVGTFPTKVRATSVSMTQTIGRIGVLSANLFVSLFIIDHCSTVLYTMGGLLLAVGVVAAVMPTTPIDLRRKRTLPPAQK</sequence>
<gene>
    <name evidence="7" type="primary">yjhB</name>
    <name evidence="7" type="ORF">CM83_27792</name>
    <name evidence="9" type="ORF">g.31912</name>
</gene>
<dbReference type="PANTHER" id="PTHR23511:SF36">
    <property type="entry name" value="EG:BACR7A4.13 PROTEIN-RELATED"/>
    <property type="match status" value="1"/>
</dbReference>
<reference evidence="7" key="2">
    <citation type="submission" date="2014-07" db="EMBL/GenBank/DDBJ databases">
        <authorList>
            <person name="Hull J."/>
        </authorList>
    </citation>
    <scope>NUCLEOTIDE SEQUENCE</scope>
</reference>
<keyword evidence="5 6" id="KW-0472">Membrane</keyword>
<feature type="transmembrane region" description="Helical" evidence="6">
    <location>
        <begin position="254"/>
        <end position="273"/>
    </location>
</feature>
<dbReference type="EMBL" id="GBHO01038202">
    <property type="protein sequence ID" value="JAG05402.1"/>
    <property type="molecule type" value="Transcribed_RNA"/>
</dbReference>
<keyword evidence="4 6" id="KW-1133">Transmembrane helix</keyword>
<feature type="non-terminal residue" evidence="7">
    <location>
        <position position="1"/>
    </location>
</feature>
<feature type="transmembrane region" description="Helical" evidence="6">
    <location>
        <begin position="191"/>
        <end position="218"/>
    </location>
</feature>
<feature type="transmembrane region" description="Helical" evidence="6">
    <location>
        <begin position="166"/>
        <end position="185"/>
    </location>
</feature>
<dbReference type="GO" id="GO:0016020">
    <property type="term" value="C:membrane"/>
    <property type="evidence" value="ECO:0007669"/>
    <property type="project" value="UniProtKB-SubCell"/>
</dbReference>
<comment type="subcellular location">
    <subcellularLocation>
        <location evidence="1">Membrane</location>
        <topology evidence="1">Multi-pass membrane protein</topology>
    </subcellularLocation>
</comment>
<feature type="transmembrane region" description="Helical" evidence="6">
    <location>
        <begin position="73"/>
        <end position="94"/>
    </location>
</feature>
<reference evidence="9" key="4">
    <citation type="journal article" date="2016" name="Gigascience">
        <title>De novo construction of an expanded transcriptome assembly for the western tarnished plant bug, Lygus hesperus.</title>
        <authorList>
            <person name="Tassone E.E."/>
            <person name="Geib S.M."/>
            <person name="Hall B."/>
            <person name="Fabrick J.A."/>
            <person name="Brent C.S."/>
            <person name="Hull J.J."/>
        </authorList>
    </citation>
    <scope>NUCLEOTIDE SEQUENCE</scope>
</reference>
<name>A0A0A9WAC7_LYGHE</name>